<dbReference type="RefSeq" id="WP_379898376.1">
    <property type="nucleotide sequence ID" value="NZ_JBHRTR010000012.1"/>
</dbReference>
<dbReference type="PANTHER" id="PTHR34139">
    <property type="entry name" value="UPF0331 PROTEIN MJ0127"/>
    <property type="match status" value="1"/>
</dbReference>
<keyword evidence="4" id="KW-0547">Nucleotide-binding</keyword>
<dbReference type="EMBL" id="JBHRTR010000012">
    <property type="protein sequence ID" value="MFC3226406.1"/>
    <property type="molecule type" value="Genomic_DNA"/>
</dbReference>
<gene>
    <name evidence="6" type="ORF">ACFOGJ_04150</name>
</gene>
<keyword evidence="2" id="KW-1277">Toxin-antitoxin system</keyword>
<reference evidence="7" key="1">
    <citation type="journal article" date="2019" name="Int. J. Syst. Evol. Microbiol.">
        <title>The Global Catalogue of Microorganisms (GCM) 10K type strain sequencing project: providing services to taxonomists for standard genome sequencing and annotation.</title>
        <authorList>
            <consortium name="The Broad Institute Genomics Platform"/>
            <consortium name="The Broad Institute Genome Sequencing Center for Infectious Disease"/>
            <person name="Wu L."/>
            <person name="Ma J."/>
        </authorList>
    </citation>
    <scope>NUCLEOTIDE SEQUENCE [LARGE SCALE GENOMIC DNA]</scope>
    <source>
        <strain evidence="7">KCTC 42964</strain>
    </source>
</reference>
<keyword evidence="5" id="KW-0378">Hydrolase</keyword>
<protein>
    <submittedName>
        <fullName evidence="6">DUF86 domain-containing protein</fullName>
    </submittedName>
</protein>
<comment type="caution">
    <text evidence="6">The sequence shown here is derived from an EMBL/GenBank/DDBJ whole genome shotgun (WGS) entry which is preliminary data.</text>
</comment>
<accession>A0ABV7KVW1</accession>
<keyword evidence="7" id="KW-1185">Reference proteome</keyword>
<evidence type="ECO:0000256" key="4">
    <source>
        <dbReference type="ARBA" id="ARBA00022741"/>
    </source>
</evidence>
<organism evidence="6 7">
    <name type="scientific">Marinibaculum pumilum</name>
    <dbReference type="NCBI Taxonomy" id="1766165"/>
    <lineage>
        <taxon>Bacteria</taxon>
        <taxon>Pseudomonadati</taxon>
        <taxon>Pseudomonadota</taxon>
        <taxon>Alphaproteobacteria</taxon>
        <taxon>Rhodospirillales</taxon>
        <taxon>Rhodospirillaceae</taxon>
        <taxon>Marinibaculum</taxon>
    </lineage>
</organism>
<evidence type="ECO:0000256" key="2">
    <source>
        <dbReference type="ARBA" id="ARBA00022649"/>
    </source>
</evidence>
<evidence type="ECO:0000313" key="6">
    <source>
        <dbReference type="EMBL" id="MFC3226406.1"/>
    </source>
</evidence>
<keyword evidence="3" id="KW-0540">Nuclease</keyword>
<dbReference type="InterPro" id="IPR008201">
    <property type="entry name" value="HepT-like"/>
</dbReference>
<dbReference type="PANTHER" id="PTHR34139:SF1">
    <property type="entry name" value="RNASE MJ1380-RELATED"/>
    <property type="match status" value="1"/>
</dbReference>
<proteinExistence type="predicted"/>
<evidence type="ECO:0000256" key="5">
    <source>
        <dbReference type="ARBA" id="ARBA00022801"/>
    </source>
</evidence>
<dbReference type="Proteomes" id="UP001595528">
    <property type="component" value="Unassembled WGS sequence"/>
</dbReference>
<evidence type="ECO:0000256" key="3">
    <source>
        <dbReference type="ARBA" id="ARBA00022722"/>
    </source>
</evidence>
<dbReference type="Pfam" id="PF01934">
    <property type="entry name" value="HepT-like"/>
    <property type="match status" value="1"/>
</dbReference>
<keyword evidence="1" id="KW-0597">Phosphoprotein</keyword>
<evidence type="ECO:0000256" key="1">
    <source>
        <dbReference type="ARBA" id="ARBA00022553"/>
    </source>
</evidence>
<evidence type="ECO:0000313" key="7">
    <source>
        <dbReference type="Proteomes" id="UP001595528"/>
    </source>
</evidence>
<name>A0ABV7KVW1_9PROT</name>
<dbReference type="InterPro" id="IPR051813">
    <property type="entry name" value="HepT_RNase_toxin"/>
</dbReference>
<sequence>MADLPDRDVALVLDMLSAARDATDFVRGMDLDGFRASRLHQNAVIRSVEVVGEAAGRVSDATVAAHPDIPWRSITGMRHRLIHGYADVDIDLVWSVTQHQLPELIALLDALISTEGPEDIQKPD</sequence>